<organism evidence="7 8">
    <name type="scientific">Actinacidiphila acididurans</name>
    <dbReference type="NCBI Taxonomy" id="2784346"/>
    <lineage>
        <taxon>Bacteria</taxon>
        <taxon>Bacillati</taxon>
        <taxon>Actinomycetota</taxon>
        <taxon>Actinomycetes</taxon>
        <taxon>Kitasatosporales</taxon>
        <taxon>Streptomycetaceae</taxon>
        <taxon>Actinacidiphila</taxon>
    </lineage>
</organism>
<proteinExistence type="predicted"/>
<evidence type="ECO:0000256" key="6">
    <source>
        <dbReference type="SAM" id="Phobius"/>
    </source>
</evidence>
<evidence type="ECO:0000313" key="7">
    <source>
        <dbReference type="EMBL" id="MBM9504406.1"/>
    </source>
</evidence>
<evidence type="ECO:0000256" key="4">
    <source>
        <dbReference type="ARBA" id="ARBA00022989"/>
    </source>
</evidence>
<feature type="transmembrane region" description="Helical" evidence="6">
    <location>
        <begin position="27"/>
        <end position="48"/>
    </location>
</feature>
<dbReference type="PANTHER" id="PTHR30213:SF0">
    <property type="entry name" value="UPF0761 MEMBRANE PROTEIN YIHY"/>
    <property type="match status" value="1"/>
</dbReference>
<reference evidence="7 8" key="1">
    <citation type="submission" date="2021-01" db="EMBL/GenBank/DDBJ databases">
        <title>Streptomyces acididurans sp. nov., isolated from a peat swamp forest soil.</title>
        <authorList>
            <person name="Chantavorakit T."/>
            <person name="Duangmal K."/>
        </authorList>
    </citation>
    <scope>NUCLEOTIDE SEQUENCE [LARGE SCALE GENOMIC DNA]</scope>
    <source>
        <strain evidence="7 8">KK5PA1</strain>
    </source>
</reference>
<feature type="transmembrane region" description="Helical" evidence="6">
    <location>
        <begin position="133"/>
        <end position="158"/>
    </location>
</feature>
<comment type="subcellular location">
    <subcellularLocation>
        <location evidence="1">Cell membrane</location>
        <topology evidence="1">Multi-pass membrane protein</topology>
    </subcellularLocation>
</comment>
<dbReference type="PANTHER" id="PTHR30213">
    <property type="entry name" value="INNER MEMBRANE PROTEIN YHJD"/>
    <property type="match status" value="1"/>
</dbReference>
<accession>A0ABS2TN31</accession>
<evidence type="ECO:0000256" key="3">
    <source>
        <dbReference type="ARBA" id="ARBA00022692"/>
    </source>
</evidence>
<evidence type="ECO:0000256" key="2">
    <source>
        <dbReference type="ARBA" id="ARBA00022475"/>
    </source>
</evidence>
<evidence type="ECO:0000313" key="8">
    <source>
        <dbReference type="Proteomes" id="UP000749040"/>
    </source>
</evidence>
<keyword evidence="3 6" id="KW-0812">Transmembrane</keyword>
<feature type="transmembrane region" description="Helical" evidence="6">
    <location>
        <begin position="91"/>
        <end position="109"/>
    </location>
</feature>
<feature type="transmembrane region" description="Helical" evidence="6">
    <location>
        <begin position="178"/>
        <end position="195"/>
    </location>
</feature>
<keyword evidence="5 6" id="KW-0472">Membrane</keyword>
<gene>
    <name evidence="7" type="ORF">ITX44_07635</name>
</gene>
<dbReference type="Proteomes" id="UP000749040">
    <property type="component" value="Unassembled WGS sequence"/>
</dbReference>
<sequence length="295" mass="31185">MFGFVWTLGRAVVSAWDKDATERAAALTYYAVLALFPALLLTVSLVGLTGTRDASGVPAAGLAALLPGQSRPLVADTLRQMAKDTSTTTSIAAVSAAGAVWAASSYAAVFRRALHRIHGGDDHRPAWRAAPRVLLTALMLLVLMVCSTLCVVVSGELAHHAGTLLHLSGPLVTAWRGLRWPLLVVVAAVSVLVLFRSGPRGARSLRTTAPGGAVAVGLWLLASAGFATYTARMGTYHRLYGPLAGSVAFLVWLWFTNLALLIGAHYNAERARAKVRRAEARARREAEAKAAGTRS</sequence>
<keyword evidence="2" id="KW-1003">Cell membrane</keyword>
<dbReference type="PIRSF" id="PIRSF035875">
    <property type="entry name" value="RNase_BN"/>
    <property type="match status" value="1"/>
</dbReference>
<keyword evidence="4 6" id="KW-1133">Transmembrane helix</keyword>
<protein>
    <submittedName>
        <fullName evidence="7">YihY/virulence factor BrkB family protein</fullName>
    </submittedName>
</protein>
<feature type="transmembrane region" description="Helical" evidence="6">
    <location>
        <begin position="207"/>
        <end position="229"/>
    </location>
</feature>
<keyword evidence="8" id="KW-1185">Reference proteome</keyword>
<dbReference type="NCBIfam" id="TIGR00765">
    <property type="entry name" value="yihY_not_rbn"/>
    <property type="match status" value="1"/>
</dbReference>
<evidence type="ECO:0000256" key="5">
    <source>
        <dbReference type="ARBA" id="ARBA00023136"/>
    </source>
</evidence>
<feature type="transmembrane region" description="Helical" evidence="6">
    <location>
        <begin position="249"/>
        <end position="268"/>
    </location>
</feature>
<name>A0ABS2TN31_9ACTN</name>
<comment type="caution">
    <text evidence="7">The sequence shown here is derived from an EMBL/GenBank/DDBJ whole genome shotgun (WGS) entry which is preliminary data.</text>
</comment>
<dbReference type="EMBL" id="JADKYB010000003">
    <property type="protein sequence ID" value="MBM9504406.1"/>
    <property type="molecule type" value="Genomic_DNA"/>
</dbReference>
<evidence type="ECO:0000256" key="1">
    <source>
        <dbReference type="ARBA" id="ARBA00004651"/>
    </source>
</evidence>
<dbReference type="Pfam" id="PF03631">
    <property type="entry name" value="Virul_fac_BrkB"/>
    <property type="match status" value="1"/>
</dbReference>
<dbReference type="InterPro" id="IPR017039">
    <property type="entry name" value="Virul_fac_BrkB"/>
</dbReference>